<feature type="signal peptide" evidence="2">
    <location>
        <begin position="1"/>
        <end position="24"/>
    </location>
</feature>
<evidence type="ECO:0008006" key="5">
    <source>
        <dbReference type="Google" id="ProtNLM"/>
    </source>
</evidence>
<accession>A0A4Y2RSN2</accession>
<keyword evidence="2" id="KW-0732">Signal</keyword>
<feature type="chain" id="PRO_5021188038" description="Secreted protein" evidence="2">
    <location>
        <begin position="25"/>
        <end position="154"/>
    </location>
</feature>
<reference evidence="3 4" key="1">
    <citation type="journal article" date="2019" name="Sci. Rep.">
        <title>Orb-weaving spider Araneus ventricosus genome elucidates the spidroin gene catalogue.</title>
        <authorList>
            <person name="Kono N."/>
            <person name="Nakamura H."/>
            <person name="Ohtoshi R."/>
            <person name="Moran D.A.P."/>
            <person name="Shinohara A."/>
            <person name="Yoshida Y."/>
            <person name="Fujiwara M."/>
            <person name="Mori M."/>
            <person name="Tomita M."/>
            <person name="Arakawa K."/>
        </authorList>
    </citation>
    <scope>NUCLEOTIDE SEQUENCE [LARGE SCALE GENOMIC DNA]</scope>
</reference>
<comment type="caution">
    <text evidence="3">The sequence shown here is derived from an EMBL/GenBank/DDBJ whole genome shotgun (WGS) entry which is preliminary data.</text>
</comment>
<organism evidence="3 4">
    <name type="scientific">Araneus ventricosus</name>
    <name type="common">Orbweaver spider</name>
    <name type="synonym">Epeira ventricosa</name>
    <dbReference type="NCBI Taxonomy" id="182803"/>
    <lineage>
        <taxon>Eukaryota</taxon>
        <taxon>Metazoa</taxon>
        <taxon>Ecdysozoa</taxon>
        <taxon>Arthropoda</taxon>
        <taxon>Chelicerata</taxon>
        <taxon>Arachnida</taxon>
        <taxon>Araneae</taxon>
        <taxon>Araneomorphae</taxon>
        <taxon>Entelegynae</taxon>
        <taxon>Araneoidea</taxon>
        <taxon>Araneidae</taxon>
        <taxon>Araneus</taxon>
    </lineage>
</organism>
<evidence type="ECO:0000313" key="3">
    <source>
        <dbReference type="EMBL" id="GBN78852.1"/>
    </source>
</evidence>
<sequence length="154" mass="17437">MQWSRLASLMCNLFTATTWETTDALTSPRATSILPVQSRGNKANRGRNTRKDPPLDRSFIPYLQNGKNRCGSWACKTICRFPRCGGKRHAHQRKKERPDGAITSFYSSAAEIFAKPRAVGTARLFEFQRPQSTNTNFERLEFCPSHTPLEQGSI</sequence>
<dbReference type="Proteomes" id="UP000499080">
    <property type="component" value="Unassembled WGS sequence"/>
</dbReference>
<dbReference type="EMBL" id="BGPR01018325">
    <property type="protein sequence ID" value="GBN78852.1"/>
    <property type="molecule type" value="Genomic_DNA"/>
</dbReference>
<evidence type="ECO:0000256" key="1">
    <source>
        <dbReference type="SAM" id="MobiDB-lite"/>
    </source>
</evidence>
<keyword evidence="4" id="KW-1185">Reference proteome</keyword>
<name>A0A4Y2RSN2_ARAVE</name>
<evidence type="ECO:0000256" key="2">
    <source>
        <dbReference type="SAM" id="SignalP"/>
    </source>
</evidence>
<evidence type="ECO:0000313" key="4">
    <source>
        <dbReference type="Proteomes" id="UP000499080"/>
    </source>
</evidence>
<feature type="region of interest" description="Disordered" evidence="1">
    <location>
        <begin position="35"/>
        <end position="57"/>
    </location>
</feature>
<proteinExistence type="predicted"/>
<protein>
    <recommendedName>
        <fullName evidence="5">Secreted protein</fullName>
    </recommendedName>
</protein>
<gene>
    <name evidence="3" type="ORF">AVEN_30957_1</name>
</gene>
<dbReference type="AlphaFoldDB" id="A0A4Y2RSN2"/>